<name>A0A1I5FD62_9FIRM</name>
<dbReference type="PANTHER" id="PTHR30126">
    <property type="entry name" value="HTH-TYPE TRANSCRIPTIONAL REGULATOR"/>
    <property type="match status" value="1"/>
</dbReference>
<dbReference type="InterPro" id="IPR005119">
    <property type="entry name" value="LysR_subst-bd"/>
</dbReference>
<dbReference type="AlphaFoldDB" id="A0A1I5FD62"/>
<feature type="domain" description="HTH lysR-type" evidence="5">
    <location>
        <begin position="1"/>
        <end position="57"/>
    </location>
</feature>
<evidence type="ECO:0000256" key="2">
    <source>
        <dbReference type="ARBA" id="ARBA00023015"/>
    </source>
</evidence>
<dbReference type="SUPFAM" id="SSF46785">
    <property type="entry name" value="Winged helix' DNA-binding domain"/>
    <property type="match status" value="1"/>
</dbReference>
<protein>
    <submittedName>
        <fullName evidence="6">DNA-binding transcriptional regulator, LysR family</fullName>
    </submittedName>
</protein>
<proteinExistence type="inferred from homology"/>
<dbReference type="CDD" id="cd05466">
    <property type="entry name" value="PBP2_LTTR_substrate"/>
    <property type="match status" value="1"/>
</dbReference>
<evidence type="ECO:0000256" key="3">
    <source>
        <dbReference type="ARBA" id="ARBA00023125"/>
    </source>
</evidence>
<organism evidence="6 7">
    <name type="scientific">Anaerocolumna aminovalerica</name>
    <dbReference type="NCBI Taxonomy" id="1527"/>
    <lineage>
        <taxon>Bacteria</taxon>
        <taxon>Bacillati</taxon>
        <taxon>Bacillota</taxon>
        <taxon>Clostridia</taxon>
        <taxon>Lachnospirales</taxon>
        <taxon>Lachnospiraceae</taxon>
        <taxon>Anaerocolumna</taxon>
    </lineage>
</organism>
<keyword evidence="3 6" id="KW-0238">DNA-binding</keyword>
<comment type="similarity">
    <text evidence="1">Belongs to the LysR transcriptional regulatory family.</text>
</comment>
<accession>A0A1I5FD62</accession>
<dbReference type="SUPFAM" id="SSF53850">
    <property type="entry name" value="Periplasmic binding protein-like II"/>
    <property type="match status" value="1"/>
</dbReference>
<dbReference type="InterPro" id="IPR036390">
    <property type="entry name" value="WH_DNA-bd_sf"/>
</dbReference>
<evidence type="ECO:0000313" key="6">
    <source>
        <dbReference type="EMBL" id="SFO21685.1"/>
    </source>
</evidence>
<keyword evidence="4" id="KW-0804">Transcription</keyword>
<dbReference type="Pfam" id="PF03466">
    <property type="entry name" value="LysR_substrate"/>
    <property type="match status" value="2"/>
</dbReference>
<dbReference type="GO" id="GO:0003700">
    <property type="term" value="F:DNA-binding transcription factor activity"/>
    <property type="evidence" value="ECO:0007669"/>
    <property type="project" value="InterPro"/>
</dbReference>
<evidence type="ECO:0000256" key="1">
    <source>
        <dbReference type="ARBA" id="ARBA00009437"/>
    </source>
</evidence>
<sequence length="310" mass="35738">MFEGKEYVYEVYKEKSFSKAAKNLYISQPSLSATIKRIEKKIGFPIFDRSISPIGLTEYGQRYIHAIESIMSTEHDFERYISELKELKIGTLSIGGSNLFTSYVLPPLLSEFTKKYPLIQINIVEDNTSNLESHLLSGNLDFIVDNIALDETLFQQYVYQEEHLLIAVPKEYPINEKLLDYQLSLEQILSKDYLAESVPIIPLKNFKDYPFIFLKPNNDTMKRGVKLCKLHGFTPRVLFELDQQSTAYNIACSGMGICFVSDTLVSKSSYSHNVVYYKLNVDVSKRNISFYSKRNKYITYAMGEFLKIIS</sequence>
<dbReference type="PANTHER" id="PTHR30126:SF96">
    <property type="entry name" value="TRANSCRIPTIONAL REGULATORY PROTEIN, LYSR FAMILY"/>
    <property type="match status" value="1"/>
</dbReference>
<dbReference type="InterPro" id="IPR036388">
    <property type="entry name" value="WH-like_DNA-bd_sf"/>
</dbReference>
<dbReference type="GO" id="GO:0003677">
    <property type="term" value="F:DNA binding"/>
    <property type="evidence" value="ECO:0007669"/>
    <property type="project" value="UniProtKB-KW"/>
</dbReference>
<keyword evidence="7" id="KW-1185">Reference proteome</keyword>
<dbReference type="OrthoDB" id="9803735at2"/>
<evidence type="ECO:0000259" key="5">
    <source>
        <dbReference type="PROSITE" id="PS50931"/>
    </source>
</evidence>
<reference evidence="6 7" key="1">
    <citation type="submission" date="2016-10" db="EMBL/GenBank/DDBJ databases">
        <authorList>
            <person name="de Groot N.N."/>
        </authorList>
    </citation>
    <scope>NUCLEOTIDE SEQUENCE [LARGE SCALE GENOMIC DNA]</scope>
    <source>
        <strain evidence="6 7">DSM 1283</strain>
    </source>
</reference>
<dbReference type="Pfam" id="PF00126">
    <property type="entry name" value="HTH_1"/>
    <property type="match status" value="1"/>
</dbReference>
<evidence type="ECO:0000313" key="7">
    <source>
        <dbReference type="Proteomes" id="UP000198806"/>
    </source>
</evidence>
<dbReference type="RefSeq" id="WP_091686309.1">
    <property type="nucleotide sequence ID" value="NZ_BAABFM010000027.1"/>
</dbReference>
<dbReference type="Gene3D" id="1.10.10.10">
    <property type="entry name" value="Winged helix-like DNA-binding domain superfamily/Winged helix DNA-binding domain"/>
    <property type="match status" value="1"/>
</dbReference>
<dbReference type="Gene3D" id="3.40.190.290">
    <property type="match status" value="1"/>
</dbReference>
<dbReference type="EMBL" id="FOWD01000013">
    <property type="protein sequence ID" value="SFO21685.1"/>
    <property type="molecule type" value="Genomic_DNA"/>
</dbReference>
<dbReference type="InterPro" id="IPR000847">
    <property type="entry name" value="LysR_HTH_N"/>
</dbReference>
<dbReference type="PRINTS" id="PR00039">
    <property type="entry name" value="HTHLYSR"/>
</dbReference>
<dbReference type="Proteomes" id="UP000198806">
    <property type="component" value="Unassembled WGS sequence"/>
</dbReference>
<dbReference type="STRING" id="1527.SAMN04489757_11359"/>
<keyword evidence="2" id="KW-0805">Transcription regulation</keyword>
<gene>
    <name evidence="6" type="ORF">SAMN04489757_11359</name>
</gene>
<dbReference type="PROSITE" id="PS50931">
    <property type="entry name" value="HTH_LYSR"/>
    <property type="match status" value="1"/>
</dbReference>
<evidence type="ECO:0000256" key="4">
    <source>
        <dbReference type="ARBA" id="ARBA00023163"/>
    </source>
</evidence>